<organism evidence="7 8">
    <name type="scientific">Flavobacterium chuncheonense</name>
    <dbReference type="NCBI Taxonomy" id="2026653"/>
    <lineage>
        <taxon>Bacteria</taxon>
        <taxon>Pseudomonadati</taxon>
        <taxon>Bacteroidota</taxon>
        <taxon>Flavobacteriia</taxon>
        <taxon>Flavobacteriales</taxon>
        <taxon>Flavobacteriaceae</taxon>
        <taxon>Flavobacterium</taxon>
    </lineage>
</organism>
<dbReference type="EMBL" id="JBHUPC010000006">
    <property type="protein sequence ID" value="MFD2890464.1"/>
    <property type="molecule type" value="Genomic_DNA"/>
</dbReference>
<comment type="similarity">
    <text evidence="5">Belongs to the MIP/aquaporin (TC 1.A.8) family.</text>
</comment>
<dbReference type="PANTHER" id="PTHR45724">
    <property type="entry name" value="AQUAPORIN NIP2-1"/>
    <property type="match status" value="1"/>
</dbReference>
<reference evidence="8" key="1">
    <citation type="journal article" date="2019" name="Int. J. Syst. Evol. Microbiol.">
        <title>The Global Catalogue of Microorganisms (GCM) 10K type strain sequencing project: providing services to taxonomists for standard genome sequencing and annotation.</title>
        <authorList>
            <consortium name="The Broad Institute Genomics Platform"/>
            <consortium name="The Broad Institute Genome Sequencing Center for Infectious Disease"/>
            <person name="Wu L."/>
            <person name="Ma J."/>
        </authorList>
    </citation>
    <scope>NUCLEOTIDE SEQUENCE [LARGE SCALE GENOMIC DNA]</scope>
    <source>
        <strain evidence="8">KCTC 22671</strain>
    </source>
</reference>
<evidence type="ECO:0000256" key="4">
    <source>
        <dbReference type="ARBA" id="ARBA00023136"/>
    </source>
</evidence>
<dbReference type="Gene3D" id="1.20.1080.10">
    <property type="entry name" value="Glycerol uptake facilitator protein"/>
    <property type="match status" value="1"/>
</dbReference>
<dbReference type="RefSeq" id="WP_379809901.1">
    <property type="nucleotide sequence ID" value="NZ_JBHUPC010000006.1"/>
</dbReference>
<dbReference type="PANTHER" id="PTHR45724:SF27">
    <property type="entry name" value="AQUAPORIN NIP2-1-RELATED"/>
    <property type="match status" value="1"/>
</dbReference>
<feature type="transmembrane region" description="Helical" evidence="6">
    <location>
        <begin position="192"/>
        <end position="211"/>
    </location>
</feature>
<evidence type="ECO:0000256" key="1">
    <source>
        <dbReference type="ARBA" id="ARBA00004141"/>
    </source>
</evidence>
<keyword evidence="2 5" id="KW-0812">Transmembrane</keyword>
<evidence type="ECO:0000256" key="2">
    <source>
        <dbReference type="ARBA" id="ARBA00022692"/>
    </source>
</evidence>
<evidence type="ECO:0000256" key="5">
    <source>
        <dbReference type="RuleBase" id="RU000477"/>
    </source>
</evidence>
<name>A0ABW5YHG4_9FLAO</name>
<dbReference type="SUPFAM" id="SSF81338">
    <property type="entry name" value="Aquaporin-like"/>
    <property type="match status" value="1"/>
</dbReference>
<dbReference type="Proteomes" id="UP001597534">
    <property type="component" value="Unassembled WGS sequence"/>
</dbReference>
<keyword evidence="3 6" id="KW-1133">Transmembrane helix</keyword>
<evidence type="ECO:0000256" key="3">
    <source>
        <dbReference type="ARBA" id="ARBA00022989"/>
    </source>
</evidence>
<keyword evidence="5" id="KW-0813">Transport</keyword>
<comment type="subcellular location">
    <subcellularLocation>
        <location evidence="1">Membrane</location>
        <topology evidence="1">Multi-pass membrane protein</topology>
    </subcellularLocation>
</comment>
<keyword evidence="8" id="KW-1185">Reference proteome</keyword>
<feature type="transmembrane region" description="Helical" evidence="6">
    <location>
        <begin position="78"/>
        <end position="101"/>
    </location>
</feature>
<feature type="transmembrane region" description="Helical" evidence="6">
    <location>
        <begin position="151"/>
        <end position="172"/>
    </location>
</feature>
<dbReference type="PRINTS" id="PR00783">
    <property type="entry name" value="MINTRINSICP"/>
</dbReference>
<dbReference type="InterPro" id="IPR000425">
    <property type="entry name" value="MIP"/>
</dbReference>
<comment type="caution">
    <text evidence="7">The sequence shown here is derived from an EMBL/GenBank/DDBJ whole genome shotgun (WGS) entry which is preliminary data.</text>
</comment>
<dbReference type="InterPro" id="IPR023271">
    <property type="entry name" value="Aquaporin-like"/>
</dbReference>
<sequence length="221" mass="24606">MIKRLNFFVEFLGTFLLVLVGTGSIIISQEFDYFDDFGIGLAFGGIVWLLIQILGKYSDCHINPAVTFVMFTDRKLTFNKGIVFIGLQLLGALLASFVLHFLFPENVKLGSTLPRATWEEAFIYEFFLSLVLMLVILISTTIEKIKKYAPFLIGFTVFLEAWLAGYICGASMNPARSFGPALVSGNTSVLWLYFLAPILGMLMALILVKAVSFSNIKAILK</sequence>
<dbReference type="Pfam" id="PF00230">
    <property type="entry name" value="MIP"/>
    <property type="match status" value="1"/>
</dbReference>
<keyword evidence="4 6" id="KW-0472">Membrane</keyword>
<feature type="transmembrane region" description="Helical" evidence="6">
    <location>
        <begin position="7"/>
        <end position="27"/>
    </location>
</feature>
<proteinExistence type="inferred from homology"/>
<evidence type="ECO:0000313" key="8">
    <source>
        <dbReference type="Proteomes" id="UP001597534"/>
    </source>
</evidence>
<accession>A0ABW5YHG4</accession>
<dbReference type="InterPro" id="IPR034294">
    <property type="entry name" value="Aquaporin_transptr"/>
</dbReference>
<evidence type="ECO:0000256" key="6">
    <source>
        <dbReference type="SAM" id="Phobius"/>
    </source>
</evidence>
<feature type="transmembrane region" description="Helical" evidence="6">
    <location>
        <begin position="121"/>
        <end position="139"/>
    </location>
</feature>
<gene>
    <name evidence="7" type="ORF">ACFS5J_00335</name>
</gene>
<evidence type="ECO:0000313" key="7">
    <source>
        <dbReference type="EMBL" id="MFD2890464.1"/>
    </source>
</evidence>
<protein>
    <submittedName>
        <fullName evidence="7">MIP/aquaporin family protein</fullName>
    </submittedName>
</protein>
<feature type="transmembrane region" description="Helical" evidence="6">
    <location>
        <begin position="39"/>
        <end position="57"/>
    </location>
</feature>